<keyword evidence="2 4" id="KW-0479">Metal-binding</keyword>
<evidence type="ECO:0000256" key="3">
    <source>
        <dbReference type="ARBA" id="ARBA00023004"/>
    </source>
</evidence>
<dbReference type="PROSITE" id="PS51007">
    <property type="entry name" value="CYTC"/>
    <property type="match status" value="1"/>
</dbReference>
<dbReference type="Gene3D" id="1.10.760.10">
    <property type="entry name" value="Cytochrome c-like domain"/>
    <property type="match status" value="2"/>
</dbReference>
<dbReference type="RefSeq" id="WP_147147991.1">
    <property type="nucleotide sequence ID" value="NZ_BJXN01000012.1"/>
</dbReference>
<dbReference type="AlphaFoldDB" id="A0A511RL05"/>
<evidence type="ECO:0000256" key="2">
    <source>
        <dbReference type="ARBA" id="ARBA00022723"/>
    </source>
</evidence>
<sequence>MRKAYLSLLALAVLALGVVAAGGFPWPSQNFPKEVPNPPASYPPGELGEMVKLGEAIVMNTNTHPLTKDYVGNDLQCKSCHLQGGKGKNRYATFVGVATSYPAYSPREKAVVSLEDRILNCFMRSMNGTRLPVGSKASIAMAAYITWLSTGLPVDQNPNKPIGAYNTPWPDPAIVKLVKAGSVDADHGKQVYEAQCAACHGPDGQGVGAFPPVWGDRSYNAGAGMANVIKGASWVKYNMPLGNAHLSDQDAVDVMAYVNSHPRPSFKLTDHLAPAGQAGVYNSNVPQQIIEAPTWPPKKK</sequence>
<evidence type="ECO:0000259" key="6">
    <source>
        <dbReference type="PROSITE" id="PS51007"/>
    </source>
</evidence>
<reference evidence="7 8" key="1">
    <citation type="submission" date="2019-07" db="EMBL/GenBank/DDBJ databases">
        <title>Whole genome shotgun sequence of Oceanithermus desulfurans NBRC 100063.</title>
        <authorList>
            <person name="Hosoyama A."/>
            <person name="Uohara A."/>
            <person name="Ohji S."/>
            <person name="Ichikawa N."/>
        </authorList>
    </citation>
    <scope>NUCLEOTIDE SEQUENCE [LARGE SCALE GENOMIC DNA]</scope>
    <source>
        <strain evidence="7 8">NBRC 100063</strain>
    </source>
</reference>
<dbReference type="InterPro" id="IPR036909">
    <property type="entry name" value="Cyt_c-like_dom_sf"/>
</dbReference>
<dbReference type="PANTHER" id="PTHR35008:SF9">
    <property type="entry name" value="CYTOCHROME C DOMAIN-CONTAINING PROTEIN"/>
    <property type="match status" value="1"/>
</dbReference>
<dbReference type="EMBL" id="BJXN01000012">
    <property type="protein sequence ID" value="GEM90341.1"/>
    <property type="molecule type" value="Genomic_DNA"/>
</dbReference>
<dbReference type="Pfam" id="PF13442">
    <property type="entry name" value="Cytochrome_CBB3"/>
    <property type="match status" value="1"/>
</dbReference>
<dbReference type="SUPFAM" id="SSF46626">
    <property type="entry name" value="Cytochrome c"/>
    <property type="match status" value="2"/>
</dbReference>
<feature type="chain" id="PRO_5022213646" evidence="5">
    <location>
        <begin position="21"/>
        <end position="300"/>
    </location>
</feature>
<dbReference type="InterPro" id="IPR009056">
    <property type="entry name" value="Cyt_c-like_dom"/>
</dbReference>
<evidence type="ECO:0000256" key="4">
    <source>
        <dbReference type="PROSITE-ProRule" id="PRU00433"/>
    </source>
</evidence>
<comment type="caution">
    <text evidence="7">The sequence shown here is derived from an EMBL/GenBank/DDBJ whole genome shotgun (WGS) entry which is preliminary data.</text>
</comment>
<evidence type="ECO:0000256" key="1">
    <source>
        <dbReference type="ARBA" id="ARBA00022617"/>
    </source>
</evidence>
<dbReference type="Proteomes" id="UP000321827">
    <property type="component" value="Unassembled WGS sequence"/>
</dbReference>
<dbReference type="GO" id="GO:0020037">
    <property type="term" value="F:heme binding"/>
    <property type="evidence" value="ECO:0007669"/>
    <property type="project" value="InterPro"/>
</dbReference>
<dbReference type="InterPro" id="IPR051459">
    <property type="entry name" value="Cytochrome_c-type_DH"/>
</dbReference>
<proteinExistence type="predicted"/>
<keyword evidence="5" id="KW-0732">Signal</keyword>
<gene>
    <name evidence="7" type="ORF">ODE01S_17750</name>
</gene>
<dbReference type="GO" id="GO:0046872">
    <property type="term" value="F:metal ion binding"/>
    <property type="evidence" value="ECO:0007669"/>
    <property type="project" value="UniProtKB-KW"/>
</dbReference>
<keyword evidence="1 4" id="KW-0349">Heme</keyword>
<dbReference type="OrthoDB" id="9779283at2"/>
<evidence type="ECO:0000256" key="5">
    <source>
        <dbReference type="SAM" id="SignalP"/>
    </source>
</evidence>
<name>A0A511RL05_9DEIN</name>
<dbReference type="Pfam" id="PF21342">
    <property type="entry name" value="SoxA-TsdA_cyt-c"/>
    <property type="match status" value="1"/>
</dbReference>
<evidence type="ECO:0000313" key="8">
    <source>
        <dbReference type="Proteomes" id="UP000321827"/>
    </source>
</evidence>
<feature type="domain" description="Cytochrome c" evidence="6">
    <location>
        <begin position="183"/>
        <end position="262"/>
    </location>
</feature>
<keyword evidence="3 4" id="KW-0408">Iron</keyword>
<feature type="signal peptide" evidence="5">
    <location>
        <begin position="1"/>
        <end position="20"/>
    </location>
</feature>
<organism evidence="7 8">
    <name type="scientific">Oceanithermus desulfurans NBRC 100063</name>
    <dbReference type="NCBI Taxonomy" id="1227550"/>
    <lineage>
        <taxon>Bacteria</taxon>
        <taxon>Thermotogati</taxon>
        <taxon>Deinococcota</taxon>
        <taxon>Deinococci</taxon>
        <taxon>Thermales</taxon>
        <taxon>Thermaceae</taxon>
        <taxon>Oceanithermus</taxon>
    </lineage>
</organism>
<dbReference type="GO" id="GO:0009055">
    <property type="term" value="F:electron transfer activity"/>
    <property type="evidence" value="ECO:0007669"/>
    <property type="project" value="InterPro"/>
</dbReference>
<protein>
    <submittedName>
        <fullName evidence="7">Cytochrome c</fullName>
    </submittedName>
</protein>
<evidence type="ECO:0000313" key="7">
    <source>
        <dbReference type="EMBL" id="GEM90341.1"/>
    </source>
</evidence>
<dbReference type="PANTHER" id="PTHR35008">
    <property type="entry name" value="BLL4482 PROTEIN-RELATED"/>
    <property type="match status" value="1"/>
</dbReference>
<accession>A0A511RL05</accession>